<keyword evidence="5" id="KW-0573">Peptidoglycan synthesis</keyword>
<protein>
    <submittedName>
        <fullName evidence="12">Putative peptidoglycan lipid II flippase</fullName>
    </submittedName>
</protein>
<feature type="transmembrane region" description="Helical" evidence="10">
    <location>
        <begin position="30"/>
        <end position="53"/>
    </location>
</feature>
<accession>A0A7W3IQZ3</accession>
<dbReference type="InterPro" id="IPR000719">
    <property type="entry name" value="Prot_kinase_dom"/>
</dbReference>
<evidence type="ECO:0000256" key="7">
    <source>
        <dbReference type="ARBA" id="ARBA00023136"/>
    </source>
</evidence>
<dbReference type="NCBIfam" id="TIGR01695">
    <property type="entry name" value="murJ_mviN"/>
    <property type="match status" value="1"/>
</dbReference>
<dbReference type="InterPro" id="IPR008979">
    <property type="entry name" value="Galactose-bd-like_sf"/>
</dbReference>
<comment type="caution">
    <text evidence="12">The sequence shown here is derived from an EMBL/GenBank/DDBJ whole genome shotgun (WGS) entry which is preliminary data.</text>
</comment>
<feature type="transmembrane region" description="Helical" evidence="10">
    <location>
        <begin position="360"/>
        <end position="378"/>
    </location>
</feature>
<feature type="transmembrane region" description="Helical" evidence="10">
    <location>
        <begin position="529"/>
        <end position="552"/>
    </location>
</feature>
<feature type="compositionally biased region" description="Low complexity" evidence="9">
    <location>
        <begin position="668"/>
        <end position="677"/>
    </location>
</feature>
<dbReference type="GO" id="GO:0015648">
    <property type="term" value="F:lipid-linked peptidoglycan transporter activity"/>
    <property type="evidence" value="ECO:0007669"/>
    <property type="project" value="TreeGrafter"/>
</dbReference>
<dbReference type="Gene3D" id="1.10.510.10">
    <property type="entry name" value="Transferase(Phosphotransferase) domain 1"/>
    <property type="match status" value="1"/>
</dbReference>
<dbReference type="InterPro" id="IPR004268">
    <property type="entry name" value="MurJ"/>
</dbReference>
<feature type="transmembrane region" description="Helical" evidence="10">
    <location>
        <begin position="73"/>
        <end position="92"/>
    </location>
</feature>
<feature type="transmembrane region" description="Helical" evidence="10">
    <location>
        <begin position="274"/>
        <end position="299"/>
    </location>
</feature>
<feature type="transmembrane region" description="Helical" evidence="10">
    <location>
        <begin position="1153"/>
        <end position="1174"/>
    </location>
</feature>
<feature type="transmembrane region" description="Helical" evidence="10">
    <location>
        <begin position="190"/>
        <end position="210"/>
    </location>
</feature>
<keyword evidence="3 10" id="KW-0812">Transmembrane</keyword>
<feature type="transmembrane region" description="Helical" evidence="10">
    <location>
        <begin position="319"/>
        <end position="339"/>
    </location>
</feature>
<evidence type="ECO:0000313" key="13">
    <source>
        <dbReference type="Proteomes" id="UP000523079"/>
    </source>
</evidence>
<comment type="subcellular location">
    <subcellularLocation>
        <location evidence="1">Cell membrane</location>
        <topology evidence="1">Multi-pass membrane protein</topology>
    </subcellularLocation>
</comment>
<dbReference type="GO" id="GO:0005886">
    <property type="term" value="C:plasma membrane"/>
    <property type="evidence" value="ECO:0007669"/>
    <property type="project" value="UniProtKB-SubCell"/>
</dbReference>
<dbReference type="EMBL" id="JACGWT010000002">
    <property type="protein sequence ID" value="MBA8793610.1"/>
    <property type="molecule type" value="Genomic_DNA"/>
</dbReference>
<reference evidence="12 13" key="1">
    <citation type="submission" date="2020-07" db="EMBL/GenBank/DDBJ databases">
        <title>Sequencing the genomes of 1000 actinobacteria strains.</title>
        <authorList>
            <person name="Klenk H.-P."/>
        </authorList>
    </citation>
    <scope>NUCLEOTIDE SEQUENCE [LARGE SCALE GENOMIC DNA]</scope>
    <source>
        <strain evidence="12 13">DSM 100723</strain>
    </source>
</reference>
<evidence type="ECO:0000256" key="1">
    <source>
        <dbReference type="ARBA" id="ARBA00004651"/>
    </source>
</evidence>
<feature type="domain" description="Protein kinase" evidence="11">
    <location>
        <begin position="754"/>
        <end position="1057"/>
    </location>
</feature>
<feature type="transmembrane region" description="Helical" evidence="10">
    <location>
        <begin position="432"/>
        <end position="454"/>
    </location>
</feature>
<evidence type="ECO:0000256" key="5">
    <source>
        <dbReference type="ARBA" id="ARBA00022984"/>
    </source>
</evidence>
<dbReference type="Gene3D" id="2.60.120.260">
    <property type="entry name" value="Galactose-binding domain-like"/>
    <property type="match status" value="1"/>
</dbReference>
<feature type="compositionally biased region" description="Low complexity" evidence="9">
    <location>
        <begin position="1097"/>
        <end position="1109"/>
    </location>
</feature>
<feature type="compositionally biased region" description="Low complexity" evidence="9">
    <location>
        <begin position="1175"/>
        <end position="1200"/>
    </location>
</feature>
<feature type="transmembrane region" description="Helical" evidence="10">
    <location>
        <begin position="155"/>
        <end position="178"/>
    </location>
</feature>
<feature type="compositionally biased region" description="Gly residues" evidence="9">
    <location>
        <begin position="628"/>
        <end position="638"/>
    </location>
</feature>
<dbReference type="GO" id="GO:0005524">
    <property type="term" value="F:ATP binding"/>
    <property type="evidence" value="ECO:0007669"/>
    <property type="project" value="InterPro"/>
</dbReference>
<organism evidence="12 13">
    <name type="scientific">Microlunatus kandeliicorticis</name>
    <dbReference type="NCBI Taxonomy" id="1759536"/>
    <lineage>
        <taxon>Bacteria</taxon>
        <taxon>Bacillati</taxon>
        <taxon>Actinomycetota</taxon>
        <taxon>Actinomycetes</taxon>
        <taxon>Propionibacteriales</taxon>
        <taxon>Propionibacteriaceae</taxon>
        <taxon>Microlunatus</taxon>
    </lineage>
</organism>
<evidence type="ECO:0000313" key="12">
    <source>
        <dbReference type="EMBL" id="MBA8793610.1"/>
    </source>
</evidence>
<evidence type="ECO:0000256" key="4">
    <source>
        <dbReference type="ARBA" id="ARBA00022960"/>
    </source>
</evidence>
<evidence type="ECO:0000256" key="9">
    <source>
        <dbReference type="SAM" id="MobiDB-lite"/>
    </source>
</evidence>
<evidence type="ECO:0000256" key="2">
    <source>
        <dbReference type="ARBA" id="ARBA00022475"/>
    </source>
</evidence>
<dbReference type="PANTHER" id="PTHR47019:SF1">
    <property type="entry name" value="LIPID II FLIPPASE MURJ"/>
    <property type="match status" value="1"/>
</dbReference>
<proteinExistence type="predicted"/>
<evidence type="ECO:0000256" key="6">
    <source>
        <dbReference type="ARBA" id="ARBA00022989"/>
    </source>
</evidence>
<dbReference type="GO" id="GO:0008360">
    <property type="term" value="P:regulation of cell shape"/>
    <property type="evidence" value="ECO:0007669"/>
    <property type="project" value="UniProtKB-KW"/>
</dbReference>
<keyword evidence="7 10" id="KW-0472">Membrane</keyword>
<keyword evidence="4" id="KW-0133">Cell shape</keyword>
<dbReference type="CDD" id="cd13123">
    <property type="entry name" value="MATE_MurJ_like"/>
    <property type="match status" value="1"/>
</dbReference>
<feature type="region of interest" description="Disordered" evidence="9">
    <location>
        <begin position="664"/>
        <end position="744"/>
    </location>
</feature>
<dbReference type="PROSITE" id="PS50011">
    <property type="entry name" value="PROTEIN_KINASE_DOM"/>
    <property type="match status" value="1"/>
</dbReference>
<feature type="transmembrane region" description="Helical" evidence="10">
    <location>
        <begin position="112"/>
        <end position="135"/>
    </location>
</feature>
<feature type="transmembrane region" description="Helical" evidence="10">
    <location>
        <begin position="398"/>
        <end position="420"/>
    </location>
</feature>
<dbReference type="PRINTS" id="PR01806">
    <property type="entry name" value="VIRFACTRMVIN"/>
</dbReference>
<evidence type="ECO:0000256" key="3">
    <source>
        <dbReference type="ARBA" id="ARBA00022692"/>
    </source>
</evidence>
<dbReference type="Proteomes" id="UP000523079">
    <property type="component" value="Unassembled WGS sequence"/>
</dbReference>
<dbReference type="SUPFAM" id="SSF56112">
    <property type="entry name" value="Protein kinase-like (PK-like)"/>
    <property type="match status" value="1"/>
</dbReference>
<evidence type="ECO:0000256" key="8">
    <source>
        <dbReference type="ARBA" id="ARBA00023170"/>
    </source>
</evidence>
<keyword evidence="13" id="KW-1185">Reference proteome</keyword>
<name>A0A7W3IQZ3_9ACTN</name>
<feature type="region of interest" description="Disordered" evidence="9">
    <location>
        <begin position="1061"/>
        <end position="1148"/>
    </location>
</feature>
<dbReference type="InterPro" id="IPR011009">
    <property type="entry name" value="Kinase-like_dom_sf"/>
</dbReference>
<gene>
    <name evidence="12" type="ORF">FHX74_001215</name>
</gene>
<dbReference type="InterPro" id="IPR051050">
    <property type="entry name" value="Lipid_II_flippase_MurJ/MviN"/>
</dbReference>
<feature type="transmembrane region" description="Helical" evidence="10">
    <location>
        <begin position="222"/>
        <end position="245"/>
    </location>
</feature>
<feature type="region of interest" description="Disordered" evidence="9">
    <location>
        <begin position="589"/>
        <end position="652"/>
    </location>
</feature>
<keyword evidence="6 10" id="KW-1133">Transmembrane helix</keyword>
<keyword evidence="8" id="KW-0675">Receptor</keyword>
<evidence type="ECO:0000259" key="11">
    <source>
        <dbReference type="PROSITE" id="PS50011"/>
    </source>
</evidence>
<feature type="transmembrane region" description="Helical" evidence="10">
    <location>
        <begin position="502"/>
        <end position="523"/>
    </location>
</feature>
<dbReference type="SUPFAM" id="SSF49785">
    <property type="entry name" value="Galactose-binding domain-like"/>
    <property type="match status" value="1"/>
</dbReference>
<dbReference type="Pfam" id="PF03023">
    <property type="entry name" value="MurJ"/>
    <property type="match status" value="1"/>
</dbReference>
<dbReference type="GO" id="GO:0034204">
    <property type="term" value="P:lipid translocation"/>
    <property type="evidence" value="ECO:0007669"/>
    <property type="project" value="TreeGrafter"/>
</dbReference>
<dbReference type="GO" id="GO:0009252">
    <property type="term" value="P:peptidoglycan biosynthetic process"/>
    <property type="evidence" value="ECO:0007669"/>
    <property type="project" value="UniProtKB-KW"/>
</dbReference>
<keyword evidence="2" id="KW-1003">Cell membrane</keyword>
<dbReference type="RefSeq" id="WP_182559208.1">
    <property type="nucleotide sequence ID" value="NZ_JACGWT010000002.1"/>
</dbReference>
<dbReference type="CDD" id="cd13973">
    <property type="entry name" value="PK_MviN-like"/>
    <property type="match status" value="1"/>
</dbReference>
<feature type="transmembrane region" description="Helical" evidence="10">
    <location>
        <begin position="460"/>
        <end position="482"/>
    </location>
</feature>
<evidence type="ECO:0000256" key="10">
    <source>
        <dbReference type="SAM" id="Phobius"/>
    </source>
</evidence>
<sequence length="1354" mass="140129">MAELRTRGSGAGTAEPTAEAAGSRLISATAVMAAGTMASRVLGFVRIALLSFALGNATPQVDTFNIANGIPNMLYILLAGGVLNTVFVPQIVRAMKNDPDGGEAYTNRLVTVGLLGLALITTAATLLAPAIMWLYTDGRWKLPVNAGHFDNIVVLAYLCLPQIFFYGVNVLLGQVLNSRGVFGPMAWSPLANNVVAVLVLVGYVVVWPPLRGLQDQPFTLEQLLVLGLGATAGIVLQAAVLIPFMRRAGFRYRPRFDFRGVGLGRTASLAKWTLGYVVVTQVAVWVVTRLASGATLAPAGPGDPGGEHGAGLTVYNNAYLLWILPHSLITVSLATAMLPSASRRAAAGDLAGAGQEAMRALRLATTVIVPAAVAFLALAFPISDLLFGNGSGAGDWRLIAWTLTAFAVGLVPFTCQYLCLRGFYALEDTRTPFFIQLVIGAVNIVLALLFVLPVGRPDAIAVGLALAYALSYVVGLGVSFRLLRRRLPVLDGAALVRHCVRLAVAVAPAGLLAAGICALVGLWSQALPARALALVLAGVAALATFALTARLLHIAEVLQLARQLGGRLPGPARRLALAYAGPAARSAVVPGAGEVTDPHRSGDSSGECTARSGTIGDDEAAATSRHAGAGGPLAGGPGSIAAPHDPTGSVPTLEGLAAAESSIDTHVGDSGHSGSGHTMASSPTRTPDGATLDRSDDPADTSVPGPVTDPAVTDAGSAATPTVEHPATLEPPAPGADVPEDLHLPPGTVLGRRYRLEELLVSAQPAVTWRAFDQVLSRSVLVHLLPVGDARAPRLLDAARRAAIATDSRFLRVLDAVDVTEQPSAGVAGQTAGEPGSIGSYIVCEYATGQSLQTLLAGSPLTGLEAGWLLREIADAIAGVHALGLHHRRINPDTVIITPAGNVKIVGLLIEAVLRSHPGQADEPDPEANGAREEAADVRDLGRLLYACLVGRWPGGPAFGLPAAPHTRDGGSDTPEPVATDPDATQPFAAVGVSGRPVDEGAVGAEDHRWLTPRQVRHGVSPALDRICDQLLSPHPRHRVPPIATAAQLVDELSRVLGPADASGDLERRLRHPGGSTADATPPGVPRSAFLDSAGTSWSPRSPRSPGRRTASAVSPSARVHAPVAGLTTAPVGRATRPTEPPRTSGRRHPRRWIALLIALALIAVLAVAIGTALTRGPGTSATGPSSSRPSTTPSAAAAPKTVPIVAARDFDPTAQGGNGTENPSQVPLAYDGNPKTRWTTLTYYGSPKLGRLKDGVGLVLDLGAPVPVRDVTLQLSGDGTNVQLRVPQNASDAPVMNTDRAWRTVASVSGAGAQATLTPAQPVTTRYVLVYLTSLPKEGNGYRGGIYEVEVQQ</sequence>
<feature type="region of interest" description="Disordered" evidence="9">
    <location>
        <begin position="1175"/>
        <end position="1232"/>
    </location>
</feature>
<dbReference type="GO" id="GO:0004672">
    <property type="term" value="F:protein kinase activity"/>
    <property type="evidence" value="ECO:0007669"/>
    <property type="project" value="InterPro"/>
</dbReference>
<dbReference type="PANTHER" id="PTHR47019">
    <property type="entry name" value="LIPID II FLIPPASE MURJ"/>
    <property type="match status" value="1"/>
</dbReference>